<evidence type="ECO:0000313" key="2">
    <source>
        <dbReference type="Proteomes" id="UP001628192"/>
    </source>
</evidence>
<dbReference type="Pfam" id="PF25680">
    <property type="entry name" value="Mom"/>
    <property type="match status" value="1"/>
</dbReference>
<proteinExistence type="predicted"/>
<reference evidence="1 2" key="1">
    <citation type="journal article" date="2025" name="Int. J. Syst. Evol. Microbiol.">
        <title>Desulfovibrio falkowii sp. nov., Porphyromonas miyakawae sp. nov., Mediterraneibacter flintii sp. nov. and Owariibacterium komagatae gen. nov., sp. nov., isolated from human faeces.</title>
        <authorList>
            <person name="Hamaguchi T."/>
            <person name="Ohara M."/>
            <person name="Hisatomi A."/>
            <person name="Sekiguchi K."/>
            <person name="Takeda J.I."/>
            <person name="Ueyama J."/>
            <person name="Ito M."/>
            <person name="Nishiwaki H."/>
            <person name="Ogi T."/>
            <person name="Hirayama M."/>
            <person name="Ohkuma M."/>
            <person name="Sakamoto M."/>
            <person name="Ohno K."/>
        </authorList>
    </citation>
    <scope>NUCLEOTIDE SEQUENCE [LARGE SCALE GENOMIC DNA]</scope>
    <source>
        <strain evidence="1 2">13CB8C</strain>
    </source>
</reference>
<dbReference type="InterPro" id="IPR057895">
    <property type="entry name" value="Mom"/>
</dbReference>
<gene>
    <name evidence="1" type="ORF">Defa_20740</name>
</gene>
<name>A0ABQ0EAI9_9BACT</name>
<keyword evidence="2" id="KW-1185">Reference proteome</keyword>
<comment type="caution">
    <text evidence="1">The sequence shown here is derived from an EMBL/GenBank/DDBJ whole genome shotgun (WGS) entry which is preliminary data.</text>
</comment>
<organism evidence="1 2">
    <name type="scientific">Desulfovibrio falkowii</name>
    <dbReference type="NCBI Taxonomy" id="3136602"/>
    <lineage>
        <taxon>Bacteria</taxon>
        <taxon>Pseudomonadati</taxon>
        <taxon>Thermodesulfobacteriota</taxon>
        <taxon>Desulfovibrionia</taxon>
        <taxon>Desulfovibrionales</taxon>
        <taxon>Desulfovibrionaceae</taxon>
        <taxon>Desulfovibrio</taxon>
    </lineage>
</organism>
<accession>A0ABQ0EAI9</accession>
<dbReference type="EMBL" id="BAAFSG010000001">
    <property type="protein sequence ID" value="GAB1254587.1"/>
    <property type="molecule type" value="Genomic_DNA"/>
</dbReference>
<protein>
    <submittedName>
        <fullName evidence="1">Protein mom</fullName>
    </submittedName>
</protein>
<dbReference type="Proteomes" id="UP001628192">
    <property type="component" value="Unassembled WGS sequence"/>
</dbReference>
<sequence>MGATGPQGFGCESFYVAQIPCRDARAIIIAHHYSHRVVNNSYLHLGVFREGALEGVLQWGYALCPARAGKVVEGTVQGQYMELNRMWLSDDAPRNSESRAISYALKYIKRACPSVAWVQSFADERCKGLGVVYQACSFLYVGSHTTAFYELDGQTYHKMLLTAHLKSGQRGEYLRDNLHRATLHKLRQFRYVRFLKTDWQRRLRLPIEPYPKPEVTC</sequence>
<evidence type="ECO:0000313" key="1">
    <source>
        <dbReference type="EMBL" id="GAB1254587.1"/>
    </source>
</evidence>